<dbReference type="Gene3D" id="3.30.70.920">
    <property type="match status" value="1"/>
</dbReference>
<dbReference type="PROSITE" id="PS50956">
    <property type="entry name" value="HTH_ASNC_2"/>
    <property type="match status" value="1"/>
</dbReference>
<keyword evidence="2" id="KW-0238">DNA-binding</keyword>
<evidence type="ECO:0000256" key="1">
    <source>
        <dbReference type="ARBA" id="ARBA00023015"/>
    </source>
</evidence>
<evidence type="ECO:0000256" key="3">
    <source>
        <dbReference type="ARBA" id="ARBA00023163"/>
    </source>
</evidence>
<gene>
    <name evidence="5" type="ORF">RWE15_01955</name>
</gene>
<feature type="domain" description="HTH asnC-type" evidence="4">
    <location>
        <begin position="5"/>
        <end position="65"/>
    </location>
</feature>
<dbReference type="RefSeq" id="WP_390356567.1">
    <property type="nucleotide sequence ID" value="NZ_JBHUIZ010000013.1"/>
</dbReference>
<sequence>MEYEIDDLDRQIIHLLSKDGRRTFADIANRLQVTEKTIRSRYRNLIERGILNVVGVINPIAVGLKAGAIIFIKATPAKIANVITRLKEINKIRYITLVSGEYPILVQIAVPDQEEIVAVLQEIGKIPEVCEYHSIVQLEVYKNTFEYI</sequence>
<dbReference type="InterPro" id="IPR011008">
    <property type="entry name" value="Dimeric_a/b-barrel"/>
</dbReference>
<keyword evidence="6" id="KW-1185">Reference proteome</keyword>
<evidence type="ECO:0000259" key="4">
    <source>
        <dbReference type="PROSITE" id="PS50956"/>
    </source>
</evidence>
<protein>
    <submittedName>
        <fullName evidence="5">Lrp/AsnC family transcriptional regulator</fullName>
    </submittedName>
</protein>
<keyword evidence="1" id="KW-0805">Transcription regulation</keyword>
<evidence type="ECO:0000256" key="2">
    <source>
        <dbReference type="ARBA" id="ARBA00023125"/>
    </source>
</evidence>
<dbReference type="PANTHER" id="PTHR30154">
    <property type="entry name" value="LEUCINE-RESPONSIVE REGULATORY PROTEIN"/>
    <property type="match status" value="1"/>
</dbReference>
<dbReference type="SUPFAM" id="SSF46785">
    <property type="entry name" value="Winged helix' DNA-binding domain"/>
    <property type="match status" value="1"/>
</dbReference>
<dbReference type="InterPro" id="IPR019887">
    <property type="entry name" value="Tscrpt_reg_AsnC/Lrp_C"/>
</dbReference>
<evidence type="ECO:0000313" key="6">
    <source>
        <dbReference type="Proteomes" id="UP001281447"/>
    </source>
</evidence>
<dbReference type="Pfam" id="PF13404">
    <property type="entry name" value="HTH_AsnC-type"/>
    <property type="match status" value="1"/>
</dbReference>
<comment type="caution">
    <text evidence="5">The sequence shown here is derived from an EMBL/GenBank/DDBJ whole genome shotgun (WGS) entry which is preliminary data.</text>
</comment>
<dbReference type="InterPro" id="IPR036390">
    <property type="entry name" value="WH_DNA-bd_sf"/>
</dbReference>
<dbReference type="Proteomes" id="UP001281447">
    <property type="component" value="Unassembled WGS sequence"/>
</dbReference>
<organism evidence="5 6">
    <name type="scientific">Tigheibacillus halophilus</name>
    <dbReference type="NCBI Taxonomy" id="361280"/>
    <lineage>
        <taxon>Bacteria</taxon>
        <taxon>Bacillati</taxon>
        <taxon>Bacillota</taxon>
        <taxon>Bacilli</taxon>
        <taxon>Bacillales</taxon>
        <taxon>Bacillaceae</taxon>
        <taxon>Tigheibacillus</taxon>
    </lineage>
</organism>
<reference evidence="5 6" key="1">
    <citation type="submission" date="2023-10" db="EMBL/GenBank/DDBJ databases">
        <title>Virgibacillus halophilus 5B73C genome.</title>
        <authorList>
            <person name="Miliotis G."/>
            <person name="Sengupta P."/>
            <person name="Hameed A."/>
            <person name="Chuvochina M."/>
            <person name="Mcdonagh F."/>
            <person name="Simpson A.C."/>
            <person name="Singh N.K."/>
            <person name="Rekha P.D."/>
            <person name="Raman K."/>
            <person name="Hugenholtz P."/>
            <person name="Venkateswaran K."/>
        </authorList>
    </citation>
    <scope>NUCLEOTIDE SEQUENCE [LARGE SCALE GENOMIC DNA]</scope>
    <source>
        <strain evidence="5 6">5B73C</strain>
    </source>
</reference>
<dbReference type="Pfam" id="PF01037">
    <property type="entry name" value="AsnC_trans_reg"/>
    <property type="match status" value="1"/>
</dbReference>
<keyword evidence="3" id="KW-0804">Transcription</keyword>
<dbReference type="SUPFAM" id="SSF54909">
    <property type="entry name" value="Dimeric alpha+beta barrel"/>
    <property type="match status" value="1"/>
</dbReference>
<dbReference type="PANTHER" id="PTHR30154:SF34">
    <property type="entry name" value="TRANSCRIPTIONAL REGULATOR AZLB"/>
    <property type="match status" value="1"/>
</dbReference>
<accession>A0ABU5C3J1</accession>
<dbReference type="EMBL" id="JAWDIP010000003">
    <property type="protein sequence ID" value="MDY0393418.1"/>
    <property type="molecule type" value="Genomic_DNA"/>
</dbReference>
<dbReference type="PRINTS" id="PR00033">
    <property type="entry name" value="HTHASNC"/>
</dbReference>
<proteinExistence type="predicted"/>
<dbReference type="InterPro" id="IPR036388">
    <property type="entry name" value="WH-like_DNA-bd_sf"/>
</dbReference>
<dbReference type="InterPro" id="IPR000485">
    <property type="entry name" value="AsnC-type_HTH_dom"/>
</dbReference>
<name>A0ABU5C3J1_9BACI</name>
<dbReference type="InterPro" id="IPR019888">
    <property type="entry name" value="Tscrpt_reg_AsnC-like"/>
</dbReference>
<dbReference type="Gene3D" id="1.10.10.10">
    <property type="entry name" value="Winged helix-like DNA-binding domain superfamily/Winged helix DNA-binding domain"/>
    <property type="match status" value="1"/>
</dbReference>
<dbReference type="SMART" id="SM00344">
    <property type="entry name" value="HTH_ASNC"/>
    <property type="match status" value="1"/>
</dbReference>
<evidence type="ECO:0000313" key="5">
    <source>
        <dbReference type="EMBL" id="MDY0393418.1"/>
    </source>
</evidence>